<evidence type="ECO:0000259" key="2">
    <source>
        <dbReference type="PROSITE" id="PS51085"/>
    </source>
</evidence>
<reference evidence="3" key="2">
    <citation type="submission" date="2019-12" db="EMBL/GenBank/DDBJ databases">
        <title>Haloferax alexandrinus strain pws11.</title>
        <authorList>
            <person name="Verma D.K."/>
            <person name="Gopal K."/>
            <person name="Prasad E.S."/>
        </authorList>
    </citation>
    <scope>NUCLEOTIDE SEQUENCE</scope>
    <source>
        <strain evidence="3">Pws11</strain>
    </source>
</reference>
<dbReference type="GO" id="GO:0051536">
    <property type="term" value="F:iron-sulfur cluster binding"/>
    <property type="evidence" value="ECO:0007669"/>
    <property type="project" value="InterPro"/>
</dbReference>
<feature type="region of interest" description="Disordered" evidence="1">
    <location>
        <begin position="102"/>
        <end position="140"/>
    </location>
</feature>
<accession>A0A847T9H0</accession>
<dbReference type="CDD" id="cd00207">
    <property type="entry name" value="fer2"/>
    <property type="match status" value="1"/>
</dbReference>
<proteinExistence type="predicted"/>
<comment type="caution">
    <text evidence="4">The sequence shown here is derived from an EMBL/GenBank/DDBJ whole genome shotgun (WGS) entry which is preliminary data.</text>
</comment>
<evidence type="ECO:0000313" key="5">
    <source>
        <dbReference type="Proteomes" id="UP000320212"/>
    </source>
</evidence>
<dbReference type="EMBL" id="VMTR01000076">
    <property type="protein sequence ID" value="TVT94533.1"/>
    <property type="molecule type" value="Genomic_DNA"/>
</dbReference>
<dbReference type="Pfam" id="PF00111">
    <property type="entry name" value="Fer2"/>
    <property type="match status" value="1"/>
</dbReference>
<feature type="compositionally biased region" description="Basic and acidic residues" evidence="1">
    <location>
        <begin position="130"/>
        <end position="140"/>
    </location>
</feature>
<dbReference type="PROSITE" id="PS51085">
    <property type="entry name" value="2FE2S_FER_2"/>
    <property type="match status" value="1"/>
</dbReference>
<dbReference type="RefSeq" id="WP_004063688.1">
    <property type="nucleotide sequence ID" value="NZ_CP191799.1"/>
</dbReference>
<gene>
    <name evidence="4" type="ORF">FQA18_11445</name>
    <name evidence="3" type="ORF">GOC85_06155</name>
</gene>
<dbReference type="EMBL" id="WOWC01000001">
    <property type="protein sequence ID" value="NLV02162.1"/>
    <property type="molecule type" value="Genomic_DNA"/>
</dbReference>
<dbReference type="InterPro" id="IPR001041">
    <property type="entry name" value="2Fe-2S_ferredoxin-type"/>
</dbReference>
<dbReference type="SUPFAM" id="SSF54292">
    <property type="entry name" value="2Fe-2S ferredoxin-like"/>
    <property type="match status" value="1"/>
</dbReference>
<accession>A0A558G9T2</accession>
<dbReference type="Gene3D" id="3.10.20.30">
    <property type="match status" value="1"/>
</dbReference>
<feature type="domain" description="2Fe-2S ferredoxin-type" evidence="2">
    <location>
        <begin position="2"/>
        <end position="99"/>
    </location>
</feature>
<dbReference type="Proteomes" id="UP000619835">
    <property type="component" value="Unassembled WGS sequence"/>
</dbReference>
<feature type="compositionally biased region" description="Acidic residues" evidence="1">
    <location>
        <begin position="107"/>
        <end position="119"/>
    </location>
</feature>
<evidence type="ECO:0000313" key="4">
    <source>
        <dbReference type="EMBL" id="TVT94533.1"/>
    </source>
</evidence>
<organism evidence="4 5">
    <name type="scientific">Haloferax volcanii</name>
    <name type="common">Halobacterium volcanii</name>
    <dbReference type="NCBI Taxonomy" id="2246"/>
    <lineage>
        <taxon>Archaea</taxon>
        <taxon>Methanobacteriati</taxon>
        <taxon>Methanobacteriota</taxon>
        <taxon>Stenosarchaea group</taxon>
        <taxon>Halobacteria</taxon>
        <taxon>Halobacteriales</taxon>
        <taxon>Haloferacaceae</taxon>
        <taxon>Haloferax</taxon>
    </lineage>
</organism>
<evidence type="ECO:0000256" key="1">
    <source>
        <dbReference type="SAM" id="MobiDB-lite"/>
    </source>
</evidence>
<dbReference type="AlphaFoldDB" id="A0A558G9T2"/>
<dbReference type="InterPro" id="IPR012675">
    <property type="entry name" value="Beta-grasp_dom_sf"/>
</dbReference>
<dbReference type="Proteomes" id="UP000320212">
    <property type="component" value="Unassembled WGS sequence"/>
</dbReference>
<dbReference type="InterPro" id="IPR036010">
    <property type="entry name" value="2Fe-2S_ferredoxin-like_sf"/>
</dbReference>
<protein>
    <submittedName>
        <fullName evidence="4">(2Fe-2S)-binding protein</fullName>
    </submittedName>
    <submittedName>
        <fullName evidence="3">2Fe-2S iron-sulfur cluster binding domain-containing protein</fullName>
    </submittedName>
</protein>
<evidence type="ECO:0000313" key="3">
    <source>
        <dbReference type="EMBL" id="NLV02162.1"/>
    </source>
</evidence>
<reference evidence="4 5" key="1">
    <citation type="submission" date="2019-07" db="EMBL/GenBank/DDBJ databases">
        <title>Draft genome sequence of Haloferax volcanii SS0101, isolated from salt farm in Samut Sakhon, Thailand.</title>
        <authorList>
            <person name="Wanthongcharoen S."/>
            <person name="Yamprayoonswat W."/>
            <person name="Ruangsuj P."/>
            <person name="Thongpramul N."/>
            <person name="Jumpathong W."/>
            <person name="Sittihan S."/>
            <person name="Kanjanavas P."/>
            <person name="Yasawong M."/>
        </authorList>
    </citation>
    <scope>NUCLEOTIDE SEQUENCE [LARGE SCALE GENOMIC DNA]</scope>
    <source>
        <strain evidence="4 5">SS0101</strain>
    </source>
</reference>
<dbReference type="GeneID" id="301159191"/>
<name>A0A558G9T2_HALVO</name>
<sequence>MPTVHFRGREIECDRGDVLRDVLRAAGESPHNGHSSWFNCRGGGSCGTCAVRVRGPVTYRTKKERRRLRFPPHDSESGLRLACQTVVLGDLRVEKYPGFWGQHVDDAESDADEAGDAGDAEGAQDTGDTPDTRERREATD</sequence>